<reference evidence="8" key="1">
    <citation type="journal article" date="2014" name="Front. Microbiol.">
        <title>High frequency of phylogenetically diverse reductive dehalogenase-homologous genes in deep subseafloor sedimentary metagenomes.</title>
        <authorList>
            <person name="Kawai M."/>
            <person name="Futagami T."/>
            <person name="Toyoda A."/>
            <person name="Takaki Y."/>
            <person name="Nishi S."/>
            <person name="Hori S."/>
            <person name="Arai W."/>
            <person name="Tsubouchi T."/>
            <person name="Morono Y."/>
            <person name="Uchiyama I."/>
            <person name="Ito T."/>
            <person name="Fujiyama A."/>
            <person name="Inagaki F."/>
            <person name="Takami H."/>
        </authorList>
    </citation>
    <scope>NUCLEOTIDE SEQUENCE</scope>
    <source>
        <strain evidence="8">Expedition CK06-06</strain>
    </source>
</reference>
<keyword evidence="5" id="KW-0408">Iron</keyword>
<comment type="cofactor">
    <cofactor evidence="1">
        <name>[4Fe-4S] cluster</name>
        <dbReference type="ChEBI" id="CHEBI:49883"/>
    </cofactor>
</comment>
<evidence type="ECO:0000256" key="4">
    <source>
        <dbReference type="ARBA" id="ARBA00022723"/>
    </source>
</evidence>
<dbReference type="PANTHER" id="PTHR30352:SF5">
    <property type="entry name" value="PYRUVATE FORMATE-LYASE 1-ACTIVATING ENZYME"/>
    <property type="match status" value="1"/>
</dbReference>
<name>X0T194_9ZZZZ</name>
<evidence type="ECO:0000259" key="7">
    <source>
        <dbReference type="PROSITE" id="PS51918"/>
    </source>
</evidence>
<evidence type="ECO:0000256" key="1">
    <source>
        <dbReference type="ARBA" id="ARBA00001966"/>
    </source>
</evidence>
<dbReference type="AlphaFoldDB" id="X0T194"/>
<dbReference type="GO" id="GO:0051539">
    <property type="term" value="F:4 iron, 4 sulfur cluster binding"/>
    <property type="evidence" value="ECO:0007669"/>
    <property type="project" value="UniProtKB-KW"/>
</dbReference>
<dbReference type="InterPro" id="IPR027596">
    <property type="entry name" value="AmmeMemoSam_rS"/>
</dbReference>
<dbReference type="InterPro" id="IPR034457">
    <property type="entry name" value="Organic_radical-activating"/>
</dbReference>
<dbReference type="SFLD" id="SFLDG01101">
    <property type="entry name" value="Uncharacterised_Radical_SAM_Su"/>
    <property type="match status" value="1"/>
</dbReference>
<dbReference type="InterPro" id="IPR007197">
    <property type="entry name" value="rSAM"/>
</dbReference>
<dbReference type="GO" id="GO:0046872">
    <property type="term" value="F:metal ion binding"/>
    <property type="evidence" value="ECO:0007669"/>
    <property type="project" value="UniProtKB-KW"/>
</dbReference>
<dbReference type="InterPro" id="IPR013785">
    <property type="entry name" value="Aldolase_TIM"/>
</dbReference>
<dbReference type="SFLD" id="SFLDS00029">
    <property type="entry name" value="Radical_SAM"/>
    <property type="match status" value="1"/>
</dbReference>
<dbReference type="Pfam" id="PF04055">
    <property type="entry name" value="Radical_SAM"/>
    <property type="match status" value="1"/>
</dbReference>
<evidence type="ECO:0000256" key="5">
    <source>
        <dbReference type="ARBA" id="ARBA00023004"/>
    </source>
</evidence>
<dbReference type="PROSITE" id="PS51918">
    <property type="entry name" value="RADICAL_SAM"/>
    <property type="match status" value="1"/>
</dbReference>
<dbReference type="GO" id="GO:0003824">
    <property type="term" value="F:catalytic activity"/>
    <property type="evidence" value="ECO:0007669"/>
    <property type="project" value="InterPro"/>
</dbReference>
<dbReference type="PANTHER" id="PTHR30352">
    <property type="entry name" value="PYRUVATE FORMATE-LYASE-ACTIVATING ENZYME"/>
    <property type="match status" value="1"/>
</dbReference>
<evidence type="ECO:0000313" key="8">
    <source>
        <dbReference type="EMBL" id="GAF81942.1"/>
    </source>
</evidence>
<keyword evidence="2" id="KW-0004">4Fe-4S</keyword>
<dbReference type="NCBIfam" id="TIGR04337">
    <property type="entry name" value="AmmeMemoSam_rS"/>
    <property type="match status" value="1"/>
</dbReference>
<keyword evidence="3" id="KW-0949">S-adenosyl-L-methionine</keyword>
<evidence type="ECO:0000256" key="3">
    <source>
        <dbReference type="ARBA" id="ARBA00022691"/>
    </source>
</evidence>
<dbReference type="CDD" id="cd01335">
    <property type="entry name" value="Radical_SAM"/>
    <property type="match status" value="1"/>
</dbReference>
<dbReference type="NCBIfam" id="TIGR01409">
    <property type="entry name" value="TAT_signal_seq"/>
    <property type="match status" value="1"/>
</dbReference>
<evidence type="ECO:0000256" key="6">
    <source>
        <dbReference type="ARBA" id="ARBA00023014"/>
    </source>
</evidence>
<dbReference type="InterPro" id="IPR019546">
    <property type="entry name" value="TAT_signal_bac_arc"/>
</dbReference>
<gene>
    <name evidence="8" type="ORF">S01H1_01664</name>
</gene>
<keyword evidence="6" id="KW-0411">Iron-sulfur</keyword>
<dbReference type="Gene3D" id="3.20.20.70">
    <property type="entry name" value="Aldolase class I"/>
    <property type="match status" value="1"/>
</dbReference>
<protein>
    <recommendedName>
        <fullName evidence="7">Radical SAM core domain-containing protein</fullName>
    </recommendedName>
</protein>
<evidence type="ECO:0000256" key="2">
    <source>
        <dbReference type="ARBA" id="ARBA00022485"/>
    </source>
</evidence>
<proteinExistence type="predicted"/>
<dbReference type="SUPFAM" id="SSF102114">
    <property type="entry name" value="Radical SAM enzymes"/>
    <property type="match status" value="1"/>
</dbReference>
<comment type="caution">
    <text evidence="8">The sequence shown here is derived from an EMBL/GenBank/DDBJ whole genome shotgun (WGS) entry which is preliminary data.</text>
</comment>
<feature type="domain" description="Radical SAM core" evidence="7">
    <location>
        <begin position="123"/>
        <end position="300"/>
    </location>
</feature>
<dbReference type="InterPro" id="IPR058240">
    <property type="entry name" value="rSAM_sf"/>
</dbReference>
<dbReference type="EMBL" id="BARS01000742">
    <property type="protein sequence ID" value="GAF81942.1"/>
    <property type="molecule type" value="Genomic_DNA"/>
</dbReference>
<feature type="non-terminal residue" evidence="8">
    <location>
        <position position="300"/>
    </location>
</feature>
<organism evidence="8">
    <name type="scientific">marine sediment metagenome</name>
    <dbReference type="NCBI Taxonomy" id="412755"/>
    <lineage>
        <taxon>unclassified sequences</taxon>
        <taxon>metagenomes</taxon>
        <taxon>ecological metagenomes</taxon>
    </lineage>
</organism>
<accession>X0T194</accession>
<keyword evidence="4" id="KW-0479">Metal-binding</keyword>
<sequence length="300" mass="33744">MNDLKPINRRKFVKRCLMGGCAVALAAYTLNDFTGMEKKTGLRVGFRNDGPEELSEWSKEASWYEQSGRLIKCRLCPHECILGENDRGFCRSRVVKNNRLHTVAYGNPCAVHLDPMEKKPLYHFMPGKPVLSIATAGCNLRCLNCQNWQISQARPEDVSNHNLPPDLLVERVAGNSIPAIAYTYSEPITFYEYVMDTATLAREKNIRNVLVTAGYILEQPLRQLCQVIDAANIDLKGFSDRFYKKVTGSKLAPVMQSLQISQQEGVWVEVTRLVVPGLSDDIDEIKAMCDWLVEMLGPGT</sequence>